<sequence length="395" mass="45337">MALTIKNLFSLGTLKGIELLTDEGGANNEITWVNIMEILDELSYLQKGELLLTTGYRLEDRNLNNNLIKMLKSKGLAGIGIQTGYYLDDIPKYIIEDGKKYKFPVFKIPSDLSFSVIMHVVLRNAYNIDIKYEGYSKQNILDSLRKGEDIKSESSIQLAKKLQLSLTSKLCLLLLSIVNIYDMVITESTMISIVNRIRSYFHDNRNSTLIEVSGDKVMFIVACEEEFSAHDLSVDLMEILKDIYKENKNYILTIGASNIFGDVNNLDRAYQEAISSLSTLGKIKVKRGVCFYNHIGIFKTLGLINSDKYVLNLLQEKIEVLVEYDKVHNTNYYNTLKAFVDKEFNINYAAQKLYIHRHTLKNRLEKINKLCGIDFNDYYYKLSLSLAIYCHDLFS</sequence>
<evidence type="ECO:0000313" key="6">
    <source>
        <dbReference type="Proteomes" id="UP000190951"/>
    </source>
</evidence>
<dbReference type="InterPro" id="IPR025736">
    <property type="entry name" value="PucR_C-HTH_dom"/>
</dbReference>
<dbReference type="PANTHER" id="PTHR33744">
    <property type="entry name" value="CARBOHYDRATE DIACID REGULATOR"/>
    <property type="match status" value="1"/>
</dbReference>
<dbReference type="EMBL" id="CP096983">
    <property type="protein sequence ID" value="URZ09344.1"/>
    <property type="molecule type" value="Genomic_DNA"/>
</dbReference>
<dbReference type="Proteomes" id="UP000190951">
    <property type="component" value="Chromosome"/>
</dbReference>
<feature type="domain" description="Purine catabolism PurC-like" evidence="2">
    <location>
        <begin position="8"/>
        <end position="123"/>
    </location>
</feature>
<proteinExistence type="inferred from homology"/>
<dbReference type="STRING" id="84029.CROST_22170"/>
<organism evidence="5 6">
    <name type="scientific">Clostridium felsineum</name>
    <dbReference type="NCBI Taxonomy" id="36839"/>
    <lineage>
        <taxon>Bacteria</taxon>
        <taxon>Bacillati</taxon>
        <taxon>Bacillota</taxon>
        <taxon>Clostridia</taxon>
        <taxon>Eubacteriales</taxon>
        <taxon>Clostridiaceae</taxon>
        <taxon>Clostridium</taxon>
    </lineage>
</organism>
<dbReference type="InterPro" id="IPR041522">
    <property type="entry name" value="CdaR_GGDEF"/>
</dbReference>
<feature type="domain" description="PucR C-terminal helix-turn-helix" evidence="3">
    <location>
        <begin position="334"/>
        <end position="388"/>
    </location>
</feature>
<dbReference type="InterPro" id="IPR042070">
    <property type="entry name" value="PucR_C-HTH_sf"/>
</dbReference>
<dbReference type="RefSeq" id="WP_176091560.1">
    <property type="nucleotide sequence ID" value="NZ_CP096983.1"/>
</dbReference>
<gene>
    <name evidence="5" type="ORF">CROST_000150</name>
</gene>
<dbReference type="Gene3D" id="1.10.10.2840">
    <property type="entry name" value="PucR C-terminal helix-turn-helix domain"/>
    <property type="match status" value="1"/>
</dbReference>
<protein>
    <submittedName>
        <fullName evidence="5">Uncharacterized protein</fullName>
    </submittedName>
</protein>
<comment type="similarity">
    <text evidence="1">Belongs to the CdaR family.</text>
</comment>
<evidence type="ECO:0000256" key="1">
    <source>
        <dbReference type="ARBA" id="ARBA00006754"/>
    </source>
</evidence>
<dbReference type="PANTHER" id="PTHR33744:SF1">
    <property type="entry name" value="DNA-BINDING TRANSCRIPTIONAL ACTIVATOR ADER"/>
    <property type="match status" value="1"/>
</dbReference>
<accession>A0A1S8L628</accession>
<dbReference type="AlphaFoldDB" id="A0A1S8L628"/>
<name>A0A1S8L628_9CLOT</name>
<evidence type="ECO:0000313" key="5">
    <source>
        <dbReference type="EMBL" id="URZ09344.1"/>
    </source>
</evidence>
<dbReference type="InterPro" id="IPR012914">
    <property type="entry name" value="PucR_dom"/>
</dbReference>
<dbReference type="Pfam" id="PF17853">
    <property type="entry name" value="GGDEF_2"/>
    <property type="match status" value="1"/>
</dbReference>
<feature type="domain" description="CdaR GGDEF-like" evidence="4">
    <location>
        <begin position="153"/>
        <end position="277"/>
    </location>
</feature>
<reference evidence="5 6" key="1">
    <citation type="submission" date="2022-04" db="EMBL/GenBank/DDBJ databases">
        <title>Genome sequence of C. roseum typestrain.</title>
        <authorList>
            <person name="Poehlein A."/>
            <person name="Schoch T."/>
            <person name="Duerre P."/>
            <person name="Daniel R."/>
        </authorList>
    </citation>
    <scope>NUCLEOTIDE SEQUENCE [LARGE SCALE GENOMIC DNA]</scope>
    <source>
        <strain evidence="5 6">DSM 7320</strain>
    </source>
</reference>
<dbReference type="Pfam" id="PF13556">
    <property type="entry name" value="HTH_30"/>
    <property type="match status" value="1"/>
</dbReference>
<keyword evidence="6" id="KW-1185">Reference proteome</keyword>
<dbReference type="Pfam" id="PF07905">
    <property type="entry name" value="PucR"/>
    <property type="match status" value="1"/>
</dbReference>
<evidence type="ECO:0000259" key="3">
    <source>
        <dbReference type="Pfam" id="PF13556"/>
    </source>
</evidence>
<dbReference type="InterPro" id="IPR051448">
    <property type="entry name" value="CdaR-like_regulators"/>
</dbReference>
<evidence type="ECO:0000259" key="2">
    <source>
        <dbReference type="Pfam" id="PF07905"/>
    </source>
</evidence>
<dbReference type="KEGG" id="crw:CROST_000150"/>
<evidence type="ECO:0000259" key="4">
    <source>
        <dbReference type="Pfam" id="PF17853"/>
    </source>
</evidence>